<feature type="compositionally biased region" description="Polar residues" evidence="6">
    <location>
        <begin position="98"/>
        <end position="108"/>
    </location>
</feature>
<gene>
    <name evidence="9" type="ORF">HKI87_17g86170</name>
</gene>
<dbReference type="Pfam" id="PF12755">
    <property type="entry name" value="Vac14_Fab1_bd"/>
    <property type="match status" value="1"/>
</dbReference>
<dbReference type="Pfam" id="PF11916">
    <property type="entry name" value="Vac14_Fig4_bd"/>
    <property type="match status" value="1"/>
</dbReference>
<reference evidence="9 10" key="1">
    <citation type="submission" date="2024-03" db="EMBL/GenBank/DDBJ databases">
        <title>Complete genome sequence of the green alga Chloropicon roscoffensis RCC1871.</title>
        <authorList>
            <person name="Lemieux C."/>
            <person name="Pombert J.-F."/>
            <person name="Otis C."/>
            <person name="Turmel M."/>
        </authorList>
    </citation>
    <scope>NUCLEOTIDE SEQUENCE [LARGE SCALE GENOMIC DNA]</scope>
    <source>
        <strain evidence="9 10">RCC1871</strain>
    </source>
</reference>
<dbReference type="SUPFAM" id="SSF48371">
    <property type="entry name" value="ARM repeat"/>
    <property type="match status" value="1"/>
</dbReference>
<feature type="region of interest" description="Disordered" evidence="6">
    <location>
        <begin position="485"/>
        <end position="522"/>
    </location>
</feature>
<dbReference type="EMBL" id="CP151517">
    <property type="protein sequence ID" value="WZN67045.1"/>
    <property type="molecule type" value="Genomic_DNA"/>
</dbReference>
<evidence type="ECO:0000256" key="1">
    <source>
        <dbReference type="ARBA" id="ARBA00004308"/>
    </source>
</evidence>
<dbReference type="GO" id="GO:0070772">
    <property type="term" value="C:PAS complex"/>
    <property type="evidence" value="ECO:0007669"/>
    <property type="project" value="InterPro"/>
</dbReference>
<dbReference type="PROSITE" id="PS50077">
    <property type="entry name" value="HEAT_REPEAT"/>
    <property type="match status" value="1"/>
</dbReference>
<feature type="repeat" description="HEAT" evidence="5">
    <location>
        <begin position="213"/>
        <end position="248"/>
    </location>
</feature>
<dbReference type="Proteomes" id="UP001472866">
    <property type="component" value="Chromosome 17"/>
</dbReference>
<evidence type="ECO:0000256" key="6">
    <source>
        <dbReference type="SAM" id="MobiDB-lite"/>
    </source>
</evidence>
<dbReference type="InterPro" id="IPR016024">
    <property type="entry name" value="ARM-type_fold"/>
</dbReference>
<feature type="transmembrane region" description="Helical" evidence="7">
    <location>
        <begin position="192"/>
        <end position="214"/>
    </location>
</feature>
<evidence type="ECO:0000256" key="4">
    <source>
        <dbReference type="ARBA" id="ARBA00023136"/>
    </source>
</evidence>
<evidence type="ECO:0000256" key="7">
    <source>
        <dbReference type="SAM" id="Phobius"/>
    </source>
</evidence>
<comment type="similarity">
    <text evidence="2">Belongs to the VAC14 family.</text>
</comment>
<dbReference type="PANTHER" id="PTHR16023:SF0">
    <property type="entry name" value="PROTEIN VAC14 HOMOLOG"/>
    <property type="match status" value="1"/>
</dbReference>
<feature type="compositionally biased region" description="Polar residues" evidence="6">
    <location>
        <begin position="490"/>
        <end position="505"/>
    </location>
</feature>
<accession>A0AAX4PL24</accession>
<dbReference type="GO" id="GO:0006661">
    <property type="term" value="P:phosphatidylinositol biosynthetic process"/>
    <property type="evidence" value="ECO:0007669"/>
    <property type="project" value="InterPro"/>
</dbReference>
<feature type="compositionally biased region" description="Basic and acidic residues" evidence="6">
    <location>
        <begin position="31"/>
        <end position="46"/>
    </location>
</feature>
<dbReference type="Gene3D" id="1.25.10.10">
    <property type="entry name" value="Leucine-rich Repeat Variant"/>
    <property type="match status" value="3"/>
</dbReference>
<protein>
    <submittedName>
        <fullName evidence="9">Vacuole morphology and inheritance protein 14</fullName>
    </submittedName>
</protein>
<name>A0AAX4PL24_9CHLO</name>
<feature type="compositionally biased region" description="Basic and acidic residues" evidence="6">
    <location>
        <begin position="506"/>
        <end position="516"/>
    </location>
</feature>
<dbReference type="InterPro" id="IPR011989">
    <property type="entry name" value="ARM-like"/>
</dbReference>
<keyword evidence="4 7" id="KW-0472">Membrane</keyword>
<evidence type="ECO:0000259" key="8">
    <source>
        <dbReference type="Pfam" id="PF11916"/>
    </source>
</evidence>
<feature type="region of interest" description="Disordered" evidence="6">
    <location>
        <begin position="1"/>
        <end position="108"/>
    </location>
</feature>
<feature type="region of interest" description="Disordered" evidence="6">
    <location>
        <begin position="818"/>
        <end position="837"/>
    </location>
</feature>
<feature type="compositionally biased region" description="Basic and acidic residues" evidence="6">
    <location>
        <begin position="1"/>
        <end position="11"/>
    </location>
</feature>
<dbReference type="AlphaFoldDB" id="A0AAX4PL24"/>
<evidence type="ECO:0000256" key="5">
    <source>
        <dbReference type="PROSITE-ProRule" id="PRU00103"/>
    </source>
</evidence>
<feature type="compositionally biased region" description="Basic and acidic residues" evidence="6">
    <location>
        <begin position="826"/>
        <end position="837"/>
    </location>
</feature>
<comment type="subcellular location">
    <subcellularLocation>
        <location evidence="1">Endomembrane system</location>
    </subcellularLocation>
</comment>
<evidence type="ECO:0000256" key="3">
    <source>
        <dbReference type="ARBA" id="ARBA00022737"/>
    </source>
</evidence>
<keyword evidence="7" id="KW-1133">Transmembrane helix</keyword>
<keyword evidence="10" id="KW-1185">Reference proteome</keyword>
<evidence type="ECO:0000313" key="9">
    <source>
        <dbReference type="EMBL" id="WZN67045.1"/>
    </source>
</evidence>
<dbReference type="InterPro" id="IPR021133">
    <property type="entry name" value="HEAT_type_2"/>
</dbReference>
<dbReference type="InterPro" id="IPR021841">
    <property type="entry name" value="VAC14_Fig4p-bd"/>
</dbReference>
<dbReference type="GO" id="GO:0010008">
    <property type="term" value="C:endosome membrane"/>
    <property type="evidence" value="ECO:0007669"/>
    <property type="project" value="TreeGrafter"/>
</dbReference>
<feature type="domain" description="Vacuolar protein 14 C-terminal Fig4-binding" evidence="8">
    <location>
        <begin position="603"/>
        <end position="803"/>
    </location>
</feature>
<organism evidence="9 10">
    <name type="scientific">Chloropicon roscoffensis</name>
    <dbReference type="NCBI Taxonomy" id="1461544"/>
    <lineage>
        <taxon>Eukaryota</taxon>
        <taxon>Viridiplantae</taxon>
        <taxon>Chlorophyta</taxon>
        <taxon>Chloropicophyceae</taxon>
        <taxon>Chloropicales</taxon>
        <taxon>Chloropicaceae</taxon>
        <taxon>Chloropicon</taxon>
    </lineage>
</organism>
<evidence type="ECO:0000313" key="10">
    <source>
        <dbReference type="Proteomes" id="UP001472866"/>
    </source>
</evidence>
<dbReference type="InterPro" id="IPR026825">
    <property type="entry name" value="Vac14"/>
</dbReference>
<dbReference type="PANTHER" id="PTHR16023">
    <property type="entry name" value="TAX1 BINDING PROTEIN-RELATED"/>
    <property type="match status" value="1"/>
</dbReference>
<keyword evidence="7" id="KW-0812">Transmembrane</keyword>
<evidence type="ECO:0000256" key="2">
    <source>
        <dbReference type="ARBA" id="ARBA00010225"/>
    </source>
</evidence>
<sequence length="868" mass="95920">MADAESEKEKAATYLSKVGQDSGSAMAADLEENKRSREETAEEDQKTQPSILPTSGKVKGATMDVAGGSGAASAGHERRSESRSNGAAAGKGNRGGDQTPQSSSGQQQLQFPNHKILPQHVTITAQQLLPTSVLRNLYDKLYEKRKAAALEVEQIVKSLAGAGDLNRVHALLSLLVRDYALSPLSNHRKGGLIGLAAATVGLVGNFVVFLPLIVPPVLRSFDDTDSRVRYYACEALYNMAKVARDDFVPFFNDVFDALCKLSADVDPNVQNAAHLLDKLIKDIVSESPHFDLIEFIALLRQRLQVRNPYVRQFLVSWIAVLDSVPDIDMLEHLPEFMEGLLSMLSDPNRDIRQQADAALGEFLGEIKHIQRTADTEGEIVVPFDVEKVVWVLVERAQHSDEFTQLTALAWLHDFVGLFGNQLVAHFDHFLDAVLPCLSHPNQRMSQVAEGTNRTLLSLDTKAETFDVVATIRVIKRHLEVCTRRAPSEAEASTTGRSQRSGTPHSDYSDHSQEGSPREQQGSLERTWLEALRWLSVLLDRNKNEVLSVLDDLLPLLFEATADGSEEVVLKALEVEASIAKGTSEFQRLVAALLDRFRGERGSELLRQRGSLVIRRLCALLGASKVFITVSTLLVREQDLPFASTMVQALNLILLTAPELKQPRDCLKGVYDLVRPSDGNSKSTSSEGHDQGQRDDPVELFESLYRSFSHSCCAVLSLCIHAGAYAHACEVLDCLGTKLEVTSNQLLELDRLVQLLESPMFVGTRMRLLDPAKHPALCKCLYGVLTLLPQAKAFQTLNGRLASIPSDVLARLNELMHPASAKKHRDRSLTRSKDTGGDRESGIHFDRLLHVFLTCQQKHVKLHSTQAWE</sequence>
<keyword evidence="3" id="KW-0677">Repeat</keyword>
<proteinExistence type="inferred from homology"/>